<dbReference type="EMBL" id="HACG01018355">
    <property type="protein sequence ID" value="CEK65220.1"/>
    <property type="molecule type" value="Transcribed_RNA"/>
</dbReference>
<evidence type="ECO:0000256" key="1">
    <source>
        <dbReference type="SAM" id="MobiDB-lite"/>
    </source>
</evidence>
<feature type="compositionally biased region" description="Basic and acidic residues" evidence="1">
    <location>
        <begin position="56"/>
        <end position="67"/>
    </location>
</feature>
<protein>
    <submittedName>
        <fullName evidence="2">Uncharacterized protein</fullName>
    </submittedName>
</protein>
<feature type="non-terminal residue" evidence="2">
    <location>
        <position position="1"/>
    </location>
</feature>
<feature type="compositionally biased region" description="Polar residues" evidence="1">
    <location>
        <begin position="70"/>
        <end position="83"/>
    </location>
</feature>
<name>A0A0B6ZBS8_9EUPU</name>
<proteinExistence type="predicted"/>
<evidence type="ECO:0000313" key="2">
    <source>
        <dbReference type="EMBL" id="CEK65220.1"/>
    </source>
</evidence>
<gene>
    <name evidence="2" type="primary">ORF54319</name>
</gene>
<dbReference type="AlphaFoldDB" id="A0A0B6ZBS8"/>
<sequence length="136" mass="15387">IDMITNLKTKKKMHQDNVFGDGGKTSKRSTLNINCAQNLEEQHLENYSKSNAPAWDVKEHDFQEGRRSSVIPNSKNDSNSYLSVQWPLPGNHAPISTHEEDTSQSLKFLGDHIYHQDSQTVRIRTLVPSHESSSEA</sequence>
<reference evidence="2" key="1">
    <citation type="submission" date="2014-12" db="EMBL/GenBank/DDBJ databases">
        <title>Insight into the proteome of Arion vulgaris.</title>
        <authorList>
            <person name="Aradska J."/>
            <person name="Bulat T."/>
            <person name="Smidak R."/>
            <person name="Sarate P."/>
            <person name="Gangsoo J."/>
            <person name="Sialana F."/>
            <person name="Bilban M."/>
            <person name="Lubec G."/>
        </authorList>
    </citation>
    <scope>NUCLEOTIDE SEQUENCE</scope>
    <source>
        <tissue evidence="2">Skin</tissue>
    </source>
</reference>
<organism evidence="2">
    <name type="scientific">Arion vulgaris</name>
    <dbReference type="NCBI Taxonomy" id="1028688"/>
    <lineage>
        <taxon>Eukaryota</taxon>
        <taxon>Metazoa</taxon>
        <taxon>Spiralia</taxon>
        <taxon>Lophotrochozoa</taxon>
        <taxon>Mollusca</taxon>
        <taxon>Gastropoda</taxon>
        <taxon>Heterobranchia</taxon>
        <taxon>Euthyneura</taxon>
        <taxon>Panpulmonata</taxon>
        <taxon>Eupulmonata</taxon>
        <taxon>Stylommatophora</taxon>
        <taxon>Helicina</taxon>
        <taxon>Arionoidea</taxon>
        <taxon>Arionidae</taxon>
        <taxon>Arion</taxon>
    </lineage>
</organism>
<feature type="region of interest" description="Disordered" evidence="1">
    <location>
        <begin position="51"/>
        <end position="85"/>
    </location>
</feature>
<accession>A0A0B6ZBS8</accession>